<organism evidence="1 2">
    <name type="scientific">Lacrimispora amygdalina</name>
    <dbReference type="NCBI Taxonomy" id="253257"/>
    <lineage>
        <taxon>Bacteria</taxon>
        <taxon>Bacillati</taxon>
        <taxon>Bacillota</taxon>
        <taxon>Clostridia</taxon>
        <taxon>Lachnospirales</taxon>
        <taxon>Lachnospiraceae</taxon>
        <taxon>Lacrimispora</taxon>
    </lineage>
</organism>
<accession>A0A3E2NDD3</accession>
<sequence length="318" mass="36757">MGFLNMLLEKGRLKKPLHFALEKIVEEYVPAGEMPPYAQELKSLADKDNLKLKDIAELAVTVRTEIDHLKDDVEAFVVISEKAKRVQSNLALWNEILSELTRPYPYQDEVTDTETFIQSKAVEEIPRMHHAISQLLEEKNGLQLESQLVLQLEILQKSIFNLEQTFLTMMPEIRNIKDKKLKLEEDIGHFRRNVEEFKKMGEAADLKLSAQLSEKGKELVTRKKTLSAGEKEINTYMEAVQKTAIQIFGVFKEVSQPAADRVKSAINRLRADNRKILRTADDTKSFTEGRKKLSQLYMLLELLNDCIRIHQKYERQKS</sequence>
<protein>
    <submittedName>
        <fullName evidence="1">Uncharacterized protein</fullName>
    </submittedName>
</protein>
<comment type="caution">
    <text evidence="1">The sequence shown here is derived from an EMBL/GenBank/DDBJ whole genome shotgun (WGS) entry which is preliminary data.</text>
</comment>
<name>A0A3E2NDD3_9FIRM</name>
<evidence type="ECO:0000313" key="2">
    <source>
        <dbReference type="Proteomes" id="UP000260680"/>
    </source>
</evidence>
<dbReference type="AlphaFoldDB" id="A0A3E2NDD3"/>
<dbReference type="OrthoDB" id="2079795at2"/>
<proteinExistence type="predicted"/>
<dbReference type="RefSeq" id="WP_117417075.1">
    <property type="nucleotide sequence ID" value="NZ_QOHO01000030.1"/>
</dbReference>
<gene>
    <name evidence="1" type="ORF">DS742_11115</name>
</gene>
<dbReference type="EMBL" id="QOHO01000030">
    <property type="protein sequence ID" value="RFZ78900.1"/>
    <property type="molecule type" value="Genomic_DNA"/>
</dbReference>
<reference evidence="1 2" key="1">
    <citation type="submission" date="2018-07" db="EMBL/GenBank/DDBJ databases">
        <title>New species, Clostridium PI-S10-A1B.</title>
        <authorList>
            <person name="Krishna G."/>
            <person name="Summeta K."/>
            <person name="Shikha S."/>
            <person name="Prabhu P.B."/>
            <person name="Suresh K."/>
        </authorList>
    </citation>
    <scope>NUCLEOTIDE SEQUENCE [LARGE SCALE GENOMIC DNA]</scope>
    <source>
        <strain evidence="1 2">PI-S10-A1B</strain>
    </source>
</reference>
<evidence type="ECO:0000313" key="1">
    <source>
        <dbReference type="EMBL" id="RFZ78900.1"/>
    </source>
</evidence>
<dbReference type="Proteomes" id="UP000260680">
    <property type="component" value="Unassembled WGS sequence"/>
</dbReference>